<keyword evidence="1" id="KW-0732">Signal</keyword>
<gene>
    <name evidence="2" type="ORF">BEN76_16805</name>
</gene>
<dbReference type="EMBL" id="CP016898">
    <property type="protein sequence ID" value="APV37707.1"/>
    <property type="molecule type" value="Genomic_DNA"/>
</dbReference>
<organism evidence="2 3">
    <name type="scientific">Acinetobacter soli</name>
    <dbReference type="NCBI Taxonomy" id="487316"/>
    <lineage>
        <taxon>Bacteria</taxon>
        <taxon>Pseudomonadati</taxon>
        <taxon>Pseudomonadota</taxon>
        <taxon>Gammaproteobacteria</taxon>
        <taxon>Moraxellales</taxon>
        <taxon>Moraxellaceae</taxon>
        <taxon>Acinetobacter</taxon>
    </lineage>
</organism>
<accession>A0A1P8END0</accession>
<feature type="chain" id="PRO_5013360699" evidence="1">
    <location>
        <begin position="21"/>
        <end position="113"/>
    </location>
</feature>
<name>A0A1P8END0_9GAMM</name>
<dbReference type="RefSeq" id="WP_076033715.1">
    <property type="nucleotide sequence ID" value="NZ_CP016898.1"/>
</dbReference>
<feature type="signal peptide" evidence="1">
    <location>
        <begin position="1"/>
        <end position="20"/>
    </location>
</feature>
<evidence type="ECO:0000313" key="3">
    <source>
        <dbReference type="Proteomes" id="UP000185674"/>
    </source>
</evidence>
<evidence type="ECO:0000313" key="2">
    <source>
        <dbReference type="EMBL" id="APV37707.1"/>
    </source>
</evidence>
<reference evidence="2 3" key="1">
    <citation type="submission" date="2016-08" db="EMBL/GenBank/DDBJ databases">
        <title>Complete genome sequence of Acinetobacter baylyi strain GFJ2.</title>
        <authorList>
            <person name="Tabata M."/>
            <person name="Kuboki S."/>
            <person name="Gibu N."/>
            <person name="Kinouchi Y."/>
            <person name="Vangnai A."/>
            <person name="Kasai D."/>
            <person name="Fukuda M."/>
        </authorList>
    </citation>
    <scope>NUCLEOTIDE SEQUENCE [LARGE SCALE GENOMIC DNA]</scope>
    <source>
        <strain evidence="2 3">GFJ2</strain>
        <plasmid evidence="3">Plasmid pgfj2</plasmid>
    </source>
</reference>
<keyword evidence="2" id="KW-0614">Plasmid</keyword>
<evidence type="ECO:0000256" key="1">
    <source>
        <dbReference type="SAM" id="SignalP"/>
    </source>
</evidence>
<proteinExistence type="predicted"/>
<protein>
    <submittedName>
        <fullName evidence="2">Uncharacterized protein</fullName>
    </submittedName>
</protein>
<geneLocation type="plasmid" evidence="3">
    <name>pgfj2</name>
</geneLocation>
<sequence>MKKTIIAISTLLSCSYIAAAQPKTASMSLADCKNGAELFGAIVTTEAKCKIEFKDDFKNSYSQITKSCIKQYGSKPMQNSVSNGIEQINYEIYNKGLHSTCDRAIEENQGLIK</sequence>
<dbReference type="AlphaFoldDB" id="A0A1P8END0"/>
<dbReference type="Proteomes" id="UP000185674">
    <property type="component" value="Plasmid pGFJ2"/>
</dbReference>
<dbReference type="KEGG" id="asol:BEN76_16805"/>